<evidence type="ECO:0000259" key="7">
    <source>
        <dbReference type="SMART" id="SM00881"/>
    </source>
</evidence>
<dbReference type="SMART" id="SM00881">
    <property type="entry name" value="CoA_binding"/>
    <property type="match status" value="1"/>
</dbReference>
<comment type="subcellular location">
    <subcellularLocation>
        <location evidence="6">Cytoplasm</location>
    </subcellularLocation>
</comment>
<dbReference type="AlphaFoldDB" id="A0A1F7F9I6"/>
<evidence type="ECO:0000256" key="1">
    <source>
        <dbReference type="ARBA" id="ARBA00022490"/>
    </source>
</evidence>
<dbReference type="InterPro" id="IPR003781">
    <property type="entry name" value="CoA-bd"/>
</dbReference>
<dbReference type="InterPro" id="IPR036388">
    <property type="entry name" value="WH-like_DNA-bd_sf"/>
</dbReference>
<proteinExistence type="inferred from homology"/>
<keyword evidence="4 6" id="KW-0238">DNA-binding</keyword>
<dbReference type="SUPFAM" id="SSF46785">
    <property type="entry name" value="Winged helix' DNA-binding domain"/>
    <property type="match status" value="1"/>
</dbReference>
<comment type="caution">
    <text evidence="8">The sequence shown here is derived from an EMBL/GenBank/DDBJ whole genome shotgun (WGS) entry which is preliminary data.</text>
</comment>
<keyword evidence="2 6" id="KW-0678">Repressor</keyword>
<dbReference type="PANTHER" id="PTHR35786">
    <property type="entry name" value="REDOX-SENSING TRANSCRIPTIONAL REPRESSOR REX"/>
    <property type="match status" value="1"/>
</dbReference>
<dbReference type="GO" id="GO:0005737">
    <property type="term" value="C:cytoplasm"/>
    <property type="evidence" value="ECO:0007669"/>
    <property type="project" value="UniProtKB-SubCell"/>
</dbReference>
<protein>
    <recommendedName>
        <fullName evidence="6">Redox-sensing transcriptional repressor Rex</fullName>
    </recommendedName>
</protein>
<dbReference type="InterPro" id="IPR022876">
    <property type="entry name" value="Tscrpt_rep_Rex"/>
</dbReference>
<evidence type="ECO:0000313" key="9">
    <source>
        <dbReference type="Proteomes" id="UP000179243"/>
    </source>
</evidence>
<feature type="DNA-binding region" description="H-T-H motif" evidence="6">
    <location>
        <begin position="13"/>
        <end position="52"/>
    </location>
</feature>
<sequence length="213" mass="23449">MHTNKNCIQRMSRYRNALNRFKGLGFSKIFSNYLADAVGSTSSQVRKDFSLFGIYGSKRGGYSIDCLIEQLNEILGKNELQKVVLAGFGNMGAALVRYKGFSKEGISILAAFDIDPAKYNKRINNIEVLPLDRLQPFVQEHQIKIGILGVPEIAAQHVLDLMVAAGIRGVLNFAPIQLKCPAGCVVNSVTLEHELENVIYFVNANEKTEGVAA</sequence>
<dbReference type="NCBIfam" id="NF003995">
    <property type="entry name" value="PRK05472.2-4"/>
    <property type="match status" value="1"/>
</dbReference>
<evidence type="ECO:0000256" key="6">
    <source>
        <dbReference type="HAMAP-Rule" id="MF_01131"/>
    </source>
</evidence>
<dbReference type="Gene3D" id="1.10.10.10">
    <property type="entry name" value="Winged helix-like DNA-binding domain superfamily/Winged helix DNA-binding domain"/>
    <property type="match status" value="1"/>
</dbReference>
<comment type="function">
    <text evidence="6">Modulates transcription in response to changes in cellular NADH/NAD(+) redox state.</text>
</comment>
<evidence type="ECO:0000256" key="4">
    <source>
        <dbReference type="ARBA" id="ARBA00023125"/>
    </source>
</evidence>
<dbReference type="Pfam" id="PF06971">
    <property type="entry name" value="Put_DNA-bind_N"/>
    <property type="match status" value="1"/>
</dbReference>
<keyword evidence="3 6" id="KW-0805">Transcription regulation</keyword>
<dbReference type="InterPro" id="IPR036390">
    <property type="entry name" value="WH_DNA-bd_sf"/>
</dbReference>
<dbReference type="NCBIfam" id="NF003994">
    <property type="entry name" value="PRK05472.2-3"/>
    <property type="match status" value="1"/>
</dbReference>
<dbReference type="EMBL" id="MFYX01000091">
    <property type="protein sequence ID" value="OGK03293.1"/>
    <property type="molecule type" value="Genomic_DNA"/>
</dbReference>
<accession>A0A1F7F9I6</accession>
<evidence type="ECO:0000313" key="8">
    <source>
        <dbReference type="EMBL" id="OGK03293.1"/>
    </source>
</evidence>
<dbReference type="GO" id="GO:0051775">
    <property type="term" value="P:response to redox state"/>
    <property type="evidence" value="ECO:0007669"/>
    <property type="project" value="InterPro"/>
</dbReference>
<dbReference type="NCBIfam" id="NF003996">
    <property type="entry name" value="PRK05472.2-5"/>
    <property type="match status" value="1"/>
</dbReference>
<keyword evidence="5 6" id="KW-0804">Transcription</keyword>
<feature type="domain" description="CoA-binding" evidence="7">
    <location>
        <begin position="76"/>
        <end position="177"/>
    </location>
</feature>
<keyword evidence="6" id="KW-0520">NAD</keyword>
<dbReference type="InterPro" id="IPR036291">
    <property type="entry name" value="NAD(P)-bd_dom_sf"/>
</dbReference>
<gene>
    <name evidence="6" type="primary">rex</name>
    <name evidence="8" type="ORF">A2519_15065</name>
</gene>
<organism evidence="8 9">
    <name type="scientific">Candidatus Raymondbacteria bacterium RIFOXYD12_FULL_49_13</name>
    <dbReference type="NCBI Taxonomy" id="1817890"/>
    <lineage>
        <taxon>Bacteria</taxon>
        <taxon>Raymondiibacteriota</taxon>
    </lineage>
</organism>
<evidence type="ECO:0000256" key="3">
    <source>
        <dbReference type="ARBA" id="ARBA00023015"/>
    </source>
</evidence>
<dbReference type="Proteomes" id="UP000179243">
    <property type="component" value="Unassembled WGS sequence"/>
</dbReference>
<dbReference type="GO" id="GO:0045892">
    <property type="term" value="P:negative regulation of DNA-templated transcription"/>
    <property type="evidence" value="ECO:0007669"/>
    <property type="project" value="InterPro"/>
</dbReference>
<reference evidence="8 9" key="1">
    <citation type="journal article" date="2016" name="Nat. Commun.">
        <title>Thousands of microbial genomes shed light on interconnected biogeochemical processes in an aquifer system.</title>
        <authorList>
            <person name="Anantharaman K."/>
            <person name="Brown C.T."/>
            <person name="Hug L.A."/>
            <person name="Sharon I."/>
            <person name="Castelle C.J."/>
            <person name="Probst A.J."/>
            <person name="Thomas B.C."/>
            <person name="Singh A."/>
            <person name="Wilkins M.J."/>
            <person name="Karaoz U."/>
            <person name="Brodie E.L."/>
            <person name="Williams K.H."/>
            <person name="Hubbard S.S."/>
            <person name="Banfield J.F."/>
        </authorList>
    </citation>
    <scope>NUCLEOTIDE SEQUENCE [LARGE SCALE GENOMIC DNA]</scope>
</reference>
<dbReference type="Pfam" id="PF02629">
    <property type="entry name" value="CoA_binding"/>
    <property type="match status" value="1"/>
</dbReference>
<dbReference type="HAMAP" id="MF_01131">
    <property type="entry name" value="Rex"/>
    <property type="match status" value="1"/>
</dbReference>
<comment type="similarity">
    <text evidence="6">Belongs to the transcriptional regulatory Rex family.</text>
</comment>
<dbReference type="GO" id="GO:0003700">
    <property type="term" value="F:DNA-binding transcription factor activity"/>
    <property type="evidence" value="ECO:0007669"/>
    <property type="project" value="UniProtKB-UniRule"/>
</dbReference>
<dbReference type="PANTHER" id="PTHR35786:SF1">
    <property type="entry name" value="REDOX-SENSING TRANSCRIPTIONAL REPRESSOR REX 1"/>
    <property type="match status" value="1"/>
</dbReference>
<dbReference type="GO" id="GO:0003677">
    <property type="term" value="F:DNA binding"/>
    <property type="evidence" value="ECO:0007669"/>
    <property type="project" value="UniProtKB-UniRule"/>
</dbReference>
<dbReference type="SUPFAM" id="SSF51735">
    <property type="entry name" value="NAD(P)-binding Rossmann-fold domains"/>
    <property type="match status" value="1"/>
</dbReference>
<evidence type="ECO:0000256" key="2">
    <source>
        <dbReference type="ARBA" id="ARBA00022491"/>
    </source>
</evidence>
<evidence type="ECO:0000256" key="5">
    <source>
        <dbReference type="ARBA" id="ARBA00023163"/>
    </source>
</evidence>
<comment type="subunit">
    <text evidence="6">Homodimer.</text>
</comment>
<feature type="binding site" evidence="6">
    <location>
        <begin position="87"/>
        <end position="92"/>
    </location>
    <ligand>
        <name>NAD(+)</name>
        <dbReference type="ChEBI" id="CHEBI:57540"/>
    </ligand>
</feature>
<name>A0A1F7F9I6_UNCRA</name>
<keyword evidence="1 6" id="KW-0963">Cytoplasm</keyword>
<dbReference type="InterPro" id="IPR009718">
    <property type="entry name" value="Rex_DNA-bd_C_dom"/>
</dbReference>
<dbReference type="Gene3D" id="3.40.50.720">
    <property type="entry name" value="NAD(P)-binding Rossmann-like Domain"/>
    <property type="match status" value="1"/>
</dbReference>